<protein>
    <submittedName>
        <fullName evidence="2">Uncharacterized protein</fullName>
    </submittedName>
</protein>
<name>A0AAW1PSA5_9CHLO</name>
<dbReference type="Proteomes" id="UP001465755">
    <property type="component" value="Unassembled WGS sequence"/>
</dbReference>
<evidence type="ECO:0000313" key="3">
    <source>
        <dbReference type="Proteomes" id="UP001465755"/>
    </source>
</evidence>
<comment type="caution">
    <text evidence="2">The sequence shown here is derived from an EMBL/GenBank/DDBJ whole genome shotgun (WGS) entry which is preliminary data.</text>
</comment>
<keyword evidence="3" id="KW-1185">Reference proteome</keyword>
<feature type="region of interest" description="Disordered" evidence="1">
    <location>
        <begin position="249"/>
        <end position="280"/>
    </location>
</feature>
<feature type="compositionally biased region" description="Polar residues" evidence="1">
    <location>
        <begin position="254"/>
        <end position="280"/>
    </location>
</feature>
<dbReference type="AlphaFoldDB" id="A0AAW1PSA5"/>
<evidence type="ECO:0000256" key="1">
    <source>
        <dbReference type="SAM" id="MobiDB-lite"/>
    </source>
</evidence>
<sequence length="280" mass="30473">MAAGDSDFSYGGFRHEDVLAGEISHLLQGSRLPVLAQPYPPFVQKLFKAVVALRSGQRVAYLDESVFVDNIQDFSHNAHRLTSQLDNPSLVPDEMAQVRAEMTAAVGCMRFGMSTALRSRDMSWFTRATAALMQYEASAYAALPSQTVVRAQSTHLEYMQLSPGQVARVASMGIDLIATLRQLGASSGTEDDLQLLYPSFTGASDRARDAKLEVVARMTMQLCCAEWLADEQEPNAAAGALAYCTQDPLRTQGHHSSTPQSSQNTARDPQSSHSTQARSP</sequence>
<evidence type="ECO:0000313" key="2">
    <source>
        <dbReference type="EMBL" id="KAK9810764.1"/>
    </source>
</evidence>
<reference evidence="2 3" key="1">
    <citation type="journal article" date="2024" name="Nat. Commun.">
        <title>Phylogenomics reveals the evolutionary origins of lichenization in chlorophyte algae.</title>
        <authorList>
            <person name="Puginier C."/>
            <person name="Libourel C."/>
            <person name="Otte J."/>
            <person name="Skaloud P."/>
            <person name="Haon M."/>
            <person name="Grisel S."/>
            <person name="Petersen M."/>
            <person name="Berrin J.G."/>
            <person name="Delaux P.M."/>
            <person name="Dal Grande F."/>
            <person name="Keller J."/>
        </authorList>
    </citation>
    <scope>NUCLEOTIDE SEQUENCE [LARGE SCALE GENOMIC DNA]</scope>
    <source>
        <strain evidence="2 3">SAG 2036</strain>
    </source>
</reference>
<dbReference type="EMBL" id="JALJOQ010000014">
    <property type="protein sequence ID" value="KAK9810764.1"/>
    <property type="molecule type" value="Genomic_DNA"/>
</dbReference>
<organism evidence="2 3">
    <name type="scientific">Symbiochloris irregularis</name>
    <dbReference type="NCBI Taxonomy" id="706552"/>
    <lineage>
        <taxon>Eukaryota</taxon>
        <taxon>Viridiplantae</taxon>
        <taxon>Chlorophyta</taxon>
        <taxon>core chlorophytes</taxon>
        <taxon>Trebouxiophyceae</taxon>
        <taxon>Trebouxiales</taxon>
        <taxon>Trebouxiaceae</taxon>
        <taxon>Symbiochloris</taxon>
    </lineage>
</organism>
<accession>A0AAW1PSA5</accession>
<gene>
    <name evidence="2" type="ORF">WJX73_005787</name>
</gene>
<proteinExistence type="predicted"/>